<comment type="caution">
    <text evidence="2">The sequence shown here is derived from an EMBL/GenBank/DDBJ whole genome shotgun (WGS) entry which is preliminary data.</text>
</comment>
<accession>A0AAD7MYV5</accession>
<evidence type="ECO:0000313" key="2">
    <source>
        <dbReference type="EMBL" id="KAJ7739037.1"/>
    </source>
</evidence>
<name>A0AAD7MYV5_9AGAR</name>
<proteinExistence type="predicted"/>
<protein>
    <submittedName>
        <fullName evidence="2">Uncharacterized protein</fullName>
    </submittedName>
</protein>
<keyword evidence="1" id="KW-1133">Transmembrane helix</keyword>
<dbReference type="Proteomes" id="UP001215280">
    <property type="component" value="Unassembled WGS sequence"/>
</dbReference>
<evidence type="ECO:0000256" key="1">
    <source>
        <dbReference type="SAM" id="Phobius"/>
    </source>
</evidence>
<keyword evidence="1" id="KW-0812">Transmembrane</keyword>
<gene>
    <name evidence="2" type="ORF">DFH07DRAFT_965857</name>
</gene>
<organism evidence="2 3">
    <name type="scientific">Mycena maculata</name>
    <dbReference type="NCBI Taxonomy" id="230809"/>
    <lineage>
        <taxon>Eukaryota</taxon>
        <taxon>Fungi</taxon>
        <taxon>Dikarya</taxon>
        <taxon>Basidiomycota</taxon>
        <taxon>Agaricomycotina</taxon>
        <taxon>Agaricomycetes</taxon>
        <taxon>Agaricomycetidae</taxon>
        <taxon>Agaricales</taxon>
        <taxon>Marasmiineae</taxon>
        <taxon>Mycenaceae</taxon>
        <taxon>Mycena</taxon>
    </lineage>
</organism>
<dbReference type="EMBL" id="JARJLG010000134">
    <property type="protein sequence ID" value="KAJ7739037.1"/>
    <property type="molecule type" value="Genomic_DNA"/>
</dbReference>
<keyword evidence="3" id="KW-1185">Reference proteome</keyword>
<sequence length="52" mass="5818">MSTVYVPSESSLTIAYGVYFSASLISFEYLPLPLNPLNSSYYAKLRNLIEPP</sequence>
<reference evidence="2" key="1">
    <citation type="submission" date="2023-03" db="EMBL/GenBank/DDBJ databases">
        <title>Massive genome expansion in bonnet fungi (Mycena s.s.) driven by repeated elements and novel gene families across ecological guilds.</title>
        <authorList>
            <consortium name="Lawrence Berkeley National Laboratory"/>
            <person name="Harder C.B."/>
            <person name="Miyauchi S."/>
            <person name="Viragh M."/>
            <person name="Kuo A."/>
            <person name="Thoen E."/>
            <person name="Andreopoulos B."/>
            <person name="Lu D."/>
            <person name="Skrede I."/>
            <person name="Drula E."/>
            <person name="Henrissat B."/>
            <person name="Morin E."/>
            <person name="Kohler A."/>
            <person name="Barry K."/>
            <person name="LaButti K."/>
            <person name="Morin E."/>
            <person name="Salamov A."/>
            <person name="Lipzen A."/>
            <person name="Mereny Z."/>
            <person name="Hegedus B."/>
            <person name="Baldrian P."/>
            <person name="Stursova M."/>
            <person name="Weitz H."/>
            <person name="Taylor A."/>
            <person name="Grigoriev I.V."/>
            <person name="Nagy L.G."/>
            <person name="Martin F."/>
            <person name="Kauserud H."/>
        </authorList>
    </citation>
    <scope>NUCLEOTIDE SEQUENCE</scope>
    <source>
        <strain evidence="2">CBHHK188m</strain>
    </source>
</reference>
<evidence type="ECO:0000313" key="3">
    <source>
        <dbReference type="Proteomes" id="UP001215280"/>
    </source>
</evidence>
<feature type="transmembrane region" description="Helical" evidence="1">
    <location>
        <begin position="12"/>
        <end position="32"/>
    </location>
</feature>
<keyword evidence="1" id="KW-0472">Membrane</keyword>
<dbReference type="AlphaFoldDB" id="A0AAD7MYV5"/>